<dbReference type="PANTHER" id="PTHR43056">
    <property type="entry name" value="PEPTIDASE S9 PROLYL OLIGOPEPTIDASE"/>
    <property type="match status" value="1"/>
</dbReference>
<evidence type="ECO:0000259" key="1">
    <source>
        <dbReference type="Pfam" id="PF02129"/>
    </source>
</evidence>
<reference evidence="2 3" key="1">
    <citation type="submission" date="2018-07" db="EMBL/GenBank/DDBJ databases">
        <title>Genomic Encyclopedia of Type Strains, Phase III (KMG-III): the genomes of soil and plant-associated and newly described type strains.</title>
        <authorList>
            <person name="Whitman W."/>
        </authorList>
    </citation>
    <scope>NUCLEOTIDE SEQUENCE [LARGE SCALE GENOMIC DNA]</scope>
    <source>
        <strain evidence="2 3">CECT 7506</strain>
    </source>
</reference>
<dbReference type="InterPro" id="IPR050585">
    <property type="entry name" value="Xaa-Pro_dipeptidyl-ppase/CocE"/>
</dbReference>
<dbReference type="AlphaFoldDB" id="A0A368VP49"/>
<keyword evidence="3" id="KW-1185">Reference proteome</keyword>
<name>A0A368VP49_9BACL</name>
<dbReference type="Proteomes" id="UP000252415">
    <property type="component" value="Unassembled WGS sequence"/>
</dbReference>
<gene>
    <name evidence="2" type="ORF">DFP97_11781</name>
</gene>
<sequence length="290" mass="33590">MNPVQKFMEQLQQGLPSATDEFNREESFLIEMRDGVLLKTSMYFPAGTGPWPVIVIRNPYAAILPILAAAASLWTQYGYAVVLQDCRGTGDSAGNWTPFLNERNDGLDTIQWIMKQSWMNGNIGTYGHSYLSAVQWVMADRLPNEVKAMVLSGFTTERYRQHYMNGMFRHDVYTGWAIENSGVKNISTEGLFQQAVHIRPHIEMDEQIFGQKLAWYRDWITNVSPVDDYWSAGFWSDLKEIPKNIHTPILMIDGWFDQHLDGMVRDYHKLPEETRRRSRFFIGPWLPLDK</sequence>
<dbReference type="NCBIfam" id="TIGR00976">
    <property type="entry name" value="CocE_NonD"/>
    <property type="match status" value="1"/>
</dbReference>
<accession>A0A368VP49</accession>
<dbReference type="InterPro" id="IPR005674">
    <property type="entry name" value="CocE/Ser_esterase"/>
</dbReference>
<keyword evidence="2" id="KW-0378">Hydrolase</keyword>
<feature type="domain" description="Xaa-Pro dipeptidyl-peptidase-like" evidence="1">
    <location>
        <begin position="34"/>
        <end position="285"/>
    </location>
</feature>
<dbReference type="OrthoDB" id="319764at2"/>
<evidence type="ECO:0000313" key="3">
    <source>
        <dbReference type="Proteomes" id="UP000252415"/>
    </source>
</evidence>
<organism evidence="2 3">
    <name type="scientific">Paenibacillus prosopidis</name>
    <dbReference type="NCBI Taxonomy" id="630520"/>
    <lineage>
        <taxon>Bacteria</taxon>
        <taxon>Bacillati</taxon>
        <taxon>Bacillota</taxon>
        <taxon>Bacilli</taxon>
        <taxon>Bacillales</taxon>
        <taxon>Paenibacillaceae</taxon>
        <taxon>Paenibacillus</taxon>
    </lineage>
</organism>
<dbReference type="Gene3D" id="3.40.50.1820">
    <property type="entry name" value="alpha/beta hydrolase"/>
    <property type="match status" value="1"/>
</dbReference>
<comment type="caution">
    <text evidence="2">The sequence shown here is derived from an EMBL/GenBank/DDBJ whole genome shotgun (WGS) entry which is preliminary data.</text>
</comment>
<dbReference type="Pfam" id="PF02129">
    <property type="entry name" value="Peptidase_S15"/>
    <property type="match status" value="1"/>
</dbReference>
<dbReference type="InterPro" id="IPR000383">
    <property type="entry name" value="Xaa-Pro-like_dom"/>
</dbReference>
<dbReference type="GO" id="GO:0016787">
    <property type="term" value="F:hydrolase activity"/>
    <property type="evidence" value="ECO:0007669"/>
    <property type="project" value="UniProtKB-KW"/>
</dbReference>
<dbReference type="EMBL" id="QPJD01000017">
    <property type="protein sequence ID" value="RCW42357.1"/>
    <property type="molecule type" value="Genomic_DNA"/>
</dbReference>
<protein>
    <submittedName>
        <fullName evidence="2">Putative CocE/NonD family hydrolase</fullName>
    </submittedName>
</protein>
<dbReference type="InterPro" id="IPR029058">
    <property type="entry name" value="AB_hydrolase_fold"/>
</dbReference>
<proteinExistence type="predicted"/>
<dbReference type="Gene3D" id="1.10.3020.10">
    <property type="entry name" value="alpha-amino acid ester hydrolase ( Helical cap domain)"/>
    <property type="match status" value="1"/>
</dbReference>
<dbReference type="SUPFAM" id="SSF53474">
    <property type="entry name" value="alpha/beta-Hydrolases"/>
    <property type="match status" value="1"/>
</dbReference>
<dbReference type="RefSeq" id="WP_114382920.1">
    <property type="nucleotide sequence ID" value="NZ_QPJD01000017.1"/>
</dbReference>
<dbReference type="PANTHER" id="PTHR43056:SF10">
    <property type="entry name" value="COCE_NOND FAMILY, PUTATIVE (AFU_ORTHOLOGUE AFUA_7G00600)-RELATED"/>
    <property type="match status" value="1"/>
</dbReference>
<evidence type="ECO:0000313" key="2">
    <source>
        <dbReference type="EMBL" id="RCW42357.1"/>
    </source>
</evidence>